<protein>
    <submittedName>
        <fullName evidence="2">Uncharacterized protein</fullName>
    </submittedName>
</protein>
<accession>A0A1V3XNI9</accession>
<feature type="region of interest" description="Disordered" evidence="1">
    <location>
        <begin position="29"/>
        <end position="58"/>
    </location>
</feature>
<evidence type="ECO:0000313" key="3">
    <source>
        <dbReference type="Proteomes" id="UP000188532"/>
    </source>
</evidence>
<name>A0A1V3XNI9_MYCKA</name>
<dbReference type="EMBL" id="MVBN01000002">
    <property type="protein sequence ID" value="OOK80326.1"/>
    <property type="molecule type" value="Genomic_DNA"/>
</dbReference>
<comment type="caution">
    <text evidence="2">The sequence shown here is derived from an EMBL/GenBank/DDBJ whole genome shotgun (WGS) entry which is preliminary data.</text>
</comment>
<reference evidence="2 3" key="1">
    <citation type="submission" date="2017-02" db="EMBL/GenBank/DDBJ databases">
        <title>Complete genome sequences of Mycobacterium kansasii strains isolated from rhesus macaques.</title>
        <authorList>
            <person name="Panda A."/>
            <person name="Nagaraj S."/>
            <person name="Zhao X."/>
            <person name="Tettelin H."/>
            <person name="Detolla L.J."/>
        </authorList>
    </citation>
    <scope>NUCLEOTIDE SEQUENCE [LARGE SCALE GENOMIC DNA]</scope>
    <source>
        <strain evidence="2 3">11-3469</strain>
    </source>
</reference>
<dbReference type="AlphaFoldDB" id="A0A1V3XNI9"/>
<gene>
    <name evidence="2" type="ORF">BZL29_2336</name>
</gene>
<proteinExistence type="predicted"/>
<sequence>MHLRAAGSGEINLLPSLRVRHHQRQFITADPTRGGELGPPVTRRSTCIAGRVPGLSRR</sequence>
<evidence type="ECO:0000256" key="1">
    <source>
        <dbReference type="SAM" id="MobiDB-lite"/>
    </source>
</evidence>
<dbReference type="Proteomes" id="UP000188532">
    <property type="component" value="Unassembled WGS sequence"/>
</dbReference>
<organism evidence="2 3">
    <name type="scientific">Mycobacterium kansasii</name>
    <dbReference type="NCBI Taxonomy" id="1768"/>
    <lineage>
        <taxon>Bacteria</taxon>
        <taxon>Bacillati</taxon>
        <taxon>Actinomycetota</taxon>
        <taxon>Actinomycetes</taxon>
        <taxon>Mycobacteriales</taxon>
        <taxon>Mycobacteriaceae</taxon>
        <taxon>Mycobacterium</taxon>
    </lineage>
</organism>
<evidence type="ECO:0000313" key="2">
    <source>
        <dbReference type="EMBL" id="OOK80326.1"/>
    </source>
</evidence>